<keyword evidence="4" id="KW-0677">Repeat</keyword>
<reference evidence="10" key="1">
    <citation type="submission" date="2021-01" db="EMBL/GenBank/DDBJ databases">
        <authorList>
            <person name="Corre E."/>
            <person name="Pelletier E."/>
            <person name="Niang G."/>
            <person name="Scheremetjew M."/>
            <person name="Finn R."/>
            <person name="Kale V."/>
            <person name="Holt S."/>
            <person name="Cochrane G."/>
            <person name="Meng A."/>
            <person name="Brown T."/>
            <person name="Cohen L."/>
        </authorList>
    </citation>
    <scope>NUCLEOTIDE SEQUENCE</scope>
    <source>
        <strain evidence="10">CCMP2078</strain>
    </source>
</reference>
<dbReference type="Pfam" id="PF04158">
    <property type="entry name" value="Sof1"/>
    <property type="match status" value="1"/>
</dbReference>
<feature type="compositionally biased region" description="Basic and acidic residues" evidence="8">
    <location>
        <begin position="402"/>
        <end position="417"/>
    </location>
</feature>
<name>A0A7R9UI02_9STRA</name>
<dbReference type="Gene3D" id="2.130.10.10">
    <property type="entry name" value="YVTN repeat-like/Quinoprotein amine dehydrogenase"/>
    <property type="match status" value="2"/>
</dbReference>
<keyword evidence="3 7" id="KW-0853">WD repeat</keyword>
<keyword evidence="5" id="KW-0539">Nucleus</keyword>
<dbReference type="PROSITE" id="PS50082">
    <property type="entry name" value="WD_REPEATS_2"/>
    <property type="match status" value="3"/>
</dbReference>
<dbReference type="InterPro" id="IPR015943">
    <property type="entry name" value="WD40/YVTN_repeat-like_dom_sf"/>
</dbReference>
<dbReference type="InterPro" id="IPR036322">
    <property type="entry name" value="WD40_repeat_dom_sf"/>
</dbReference>
<organism evidence="10">
    <name type="scientific">Pinguiococcus pyrenoidosus</name>
    <dbReference type="NCBI Taxonomy" id="172671"/>
    <lineage>
        <taxon>Eukaryota</taxon>
        <taxon>Sar</taxon>
        <taxon>Stramenopiles</taxon>
        <taxon>Ochrophyta</taxon>
        <taxon>Pinguiophyceae</taxon>
        <taxon>Pinguiochrysidales</taxon>
        <taxon>Pinguiochrysidaceae</taxon>
        <taxon>Pinguiococcus</taxon>
    </lineage>
</organism>
<feature type="repeat" description="WD" evidence="7">
    <location>
        <begin position="105"/>
        <end position="146"/>
    </location>
</feature>
<dbReference type="InterPro" id="IPR051733">
    <property type="entry name" value="WD_repeat_DCAF13/WDSOF1"/>
</dbReference>
<feature type="domain" description="Sof1-like protein" evidence="9">
    <location>
        <begin position="354"/>
        <end position="427"/>
    </location>
</feature>
<dbReference type="EMBL" id="HBEA01019932">
    <property type="protein sequence ID" value="CAD8265651.1"/>
    <property type="molecule type" value="Transcribed_RNA"/>
</dbReference>
<feature type="repeat" description="WD" evidence="7">
    <location>
        <begin position="328"/>
        <end position="362"/>
    </location>
</feature>
<dbReference type="SMART" id="SM00320">
    <property type="entry name" value="WD40"/>
    <property type="match status" value="6"/>
</dbReference>
<dbReference type="PROSITE" id="PS50294">
    <property type="entry name" value="WD_REPEATS_REGION"/>
    <property type="match status" value="2"/>
</dbReference>
<protein>
    <recommendedName>
        <fullName evidence="9">Sof1-like protein domain-containing protein</fullName>
    </recommendedName>
</protein>
<keyword evidence="6" id="KW-0687">Ribonucleoprotein</keyword>
<comment type="similarity">
    <text evidence="2">Belongs to the WD repeat DCAF13/WDSOF1 family.</text>
</comment>
<dbReference type="InterPro" id="IPR001680">
    <property type="entry name" value="WD40_rpt"/>
</dbReference>
<evidence type="ECO:0000256" key="2">
    <source>
        <dbReference type="ARBA" id="ARBA00005649"/>
    </source>
</evidence>
<dbReference type="PANTHER" id="PTHR22851:SF0">
    <property type="entry name" value="DDB1- AND CUL4-ASSOCIATED FACTOR 13"/>
    <property type="match status" value="1"/>
</dbReference>
<dbReference type="Pfam" id="PF00400">
    <property type="entry name" value="WD40"/>
    <property type="match status" value="4"/>
</dbReference>
<feature type="region of interest" description="Disordered" evidence="8">
    <location>
        <begin position="392"/>
        <end position="436"/>
    </location>
</feature>
<evidence type="ECO:0000256" key="5">
    <source>
        <dbReference type="ARBA" id="ARBA00023242"/>
    </source>
</evidence>
<evidence type="ECO:0000256" key="8">
    <source>
        <dbReference type="SAM" id="MobiDB-lite"/>
    </source>
</evidence>
<feature type="repeat" description="WD" evidence="7">
    <location>
        <begin position="278"/>
        <end position="309"/>
    </location>
</feature>
<evidence type="ECO:0000256" key="6">
    <source>
        <dbReference type="ARBA" id="ARBA00023274"/>
    </source>
</evidence>
<evidence type="ECO:0000256" key="3">
    <source>
        <dbReference type="ARBA" id="ARBA00022574"/>
    </source>
</evidence>
<gene>
    <name evidence="10" type="ORF">PPYR1160_LOCUS15154</name>
</gene>
<evidence type="ECO:0000256" key="4">
    <source>
        <dbReference type="ARBA" id="ARBA00022737"/>
    </source>
</evidence>
<evidence type="ECO:0000256" key="7">
    <source>
        <dbReference type="PROSITE-ProRule" id="PRU00221"/>
    </source>
</evidence>
<dbReference type="PANTHER" id="PTHR22851">
    <property type="entry name" value="U3 SMALL NUCLEOLAR RNA U3 SNORNA ASSOCIATED PROTEIN"/>
    <property type="match status" value="1"/>
</dbReference>
<dbReference type="SUPFAM" id="SSF50978">
    <property type="entry name" value="WD40 repeat-like"/>
    <property type="match status" value="1"/>
</dbReference>
<evidence type="ECO:0000313" key="10">
    <source>
        <dbReference type="EMBL" id="CAD8265651.1"/>
    </source>
</evidence>
<dbReference type="AlphaFoldDB" id="A0A7R9UI02"/>
<sequence>MKIKALSRSERQHTRADKGDIQKVSRNISASVNKFQRAREYQRALVAVKLDKVFAKPFVGALDGHGDGIWCMASCRRSLVEFLSGACDGEIKAWDLSQRRCVWTRPAHNGFVRGLSIEPHTEFFLSCGDDCTIKKWRFEVANDEEAMQPDYVWSGERPFLSIDHHWAQHKFCTSAETVDVWDYNRPDPVSRFQWGSEAIHWAVWNPAEPGLIASAGGDRTLTLYDVRQNQMLHKTVLAMRTNCIAWNPQEPFNFVAANEDHNLYTFDMRAMTKPKKIHKDHVSAVMSVAFSPTGQEFVSGSYDRTVRLFGHTAGRSRDVYHARRMQRVFCVDYSQDGRFVLSGSDDTNVRIWKARANERLGPRSARETRSREYGDALKKKFAHMPEIRRIGTRKHLPKQIYKARELERIQQQSERRKRENRRKNSKAPVAGEPQRL</sequence>
<evidence type="ECO:0000256" key="1">
    <source>
        <dbReference type="ARBA" id="ARBA00004604"/>
    </source>
</evidence>
<proteinExistence type="inferred from homology"/>
<comment type="subcellular location">
    <subcellularLocation>
        <location evidence="1">Nucleus</location>
        <location evidence="1">Nucleolus</location>
    </subcellularLocation>
</comment>
<accession>A0A7R9UI02</accession>
<dbReference type="InterPro" id="IPR007287">
    <property type="entry name" value="Sof1"/>
</dbReference>
<evidence type="ECO:0000259" key="9">
    <source>
        <dbReference type="Pfam" id="PF04158"/>
    </source>
</evidence>
<dbReference type="GO" id="GO:0032040">
    <property type="term" value="C:small-subunit processome"/>
    <property type="evidence" value="ECO:0007669"/>
    <property type="project" value="TreeGrafter"/>
</dbReference>
<dbReference type="GO" id="GO:0000462">
    <property type="term" value="P:maturation of SSU-rRNA from tricistronic rRNA transcript (SSU-rRNA, 5.8S rRNA, LSU-rRNA)"/>
    <property type="evidence" value="ECO:0007669"/>
    <property type="project" value="TreeGrafter"/>
</dbReference>